<dbReference type="InterPro" id="IPR016032">
    <property type="entry name" value="Sig_transdc_resp-reg_C-effctor"/>
</dbReference>
<protein>
    <submittedName>
        <fullName evidence="2">Response regulator receiver and SARP domain protein</fullName>
    </submittedName>
</protein>
<proteinExistence type="predicted"/>
<dbReference type="Pfam" id="PF03704">
    <property type="entry name" value="BTAD"/>
    <property type="match status" value="1"/>
</dbReference>
<dbReference type="GO" id="GO:0003677">
    <property type="term" value="F:DNA binding"/>
    <property type="evidence" value="ECO:0007669"/>
    <property type="project" value="InterPro"/>
</dbReference>
<gene>
    <name evidence="2" type="ordered locus">Halhy_1869</name>
</gene>
<feature type="domain" description="Bacterial transcriptional activator" evidence="1">
    <location>
        <begin position="264"/>
        <end position="406"/>
    </location>
</feature>
<dbReference type="RefSeq" id="WP_013764307.1">
    <property type="nucleotide sequence ID" value="NC_015510.1"/>
</dbReference>
<dbReference type="SUPFAM" id="SSF48452">
    <property type="entry name" value="TPR-like"/>
    <property type="match status" value="1"/>
</dbReference>
<dbReference type="HOGENOM" id="CLU_643666_0_0_10"/>
<dbReference type="SUPFAM" id="SSF46894">
    <property type="entry name" value="C-terminal effector domain of the bipartite response regulators"/>
    <property type="match status" value="1"/>
</dbReference>
<reference key="2">
    <citation type="submission" date="2011-04" db="EMBL/GenBank/DDBJ databases">
        <title>Complete sequence of chromosome of Haliscomenobacter hydrossis DSM 1100.</title>
        <authorList>
            <consortium name="US DOE Joint Genome Institute (JGI-PGF)"/>
            <person name="Lucas S."/>
            <person name="Han J."/>
            <person name="Lapidus A."/>
            <person name="Bruce D."/>
            <person name="Goodwin L."/>
            <person name="Pitluck S."/>
            <person name="Peters L."/>
            <person name="Kyrpides N."/>
            <person name="Mavromatis K."/>
            <person name="Ivanova N."/>
            <person name="Ovchinnikova G."/>
            <person name="Pagani I."/>
            <person name="Daligault H."/>
            <person name="Detter J.C."/>
            <person name="Han C."/>
            <person name="Land M."/>
            <person name="Hauser L."/>
            <person name="Markowitz V."/>
            <person name="Cheng J.-F."/>
            <person name="Hugenholtz P."/>
            <person name="Woyke T."/>
            <person name="Wu D."/>
            <person name="Verbarg S."/>
            <person name="Frueling A."/>
            <person name="Brambilla E."/>
            <person name="Klenk H.-P."/>
            <person name="Eisen J.A."/>
        </authorList>
    </citation>
    <scope>NUCLEOTIDE SEQUENCE</scope>
    <source>
        <strain>DSM 1100</strain>
    </source>
</reference>
<dbReference type="GO" id="GO:0006355">
    <property type="term" value="P:regulation of DNA-templated transcription"/>
    <property type="evidence" value="ECO:0007669"/>
    <property type="project" value="InterPro"/>
</dbReference>
<dbReference type="eggNOG" id="COG3947">
    <property type="taxonomic scope" value="Bacteria"/>
</dbReference>
<dbReference type="InterPro" id="IPR005158">
    <property type="entry name" value="BTAD"/>
</dbReference>
<accession>F4L574</accession>
<dbReference type="OrthoDB" id="9779074at2"/>
<keyword evidence="3" id="KW-1185">Reference proteome</keyword>
<dbReference type="InterPro" id="IPR051677">
    <property type="entry name" value="AfsR-DnrI-RedD_regulator"/>
</dbReference>
<dbReference type="Gene3D" id="1.10.10.10">
    <property type="entry name" value="Winged helix-like DNA-binding domain superfamily/Winged helix DNA-binding domain"/>
    <property type="match status" value="1"/>
</dbReference>
<dbReference type="Gene3D" id="1.25.40.10">
    <property type="entry name" value="Tetratricopeptide repeat domain"/>
    <property type="match status" value="1"/>
</dbReference>
<dbReference type="SMART" id="SM01043">
    <property type="entry name" value="BTAD"/>
    <property type="match status" value="1"/>
</dbReference>
<evidence type="ECO:0000313" key="3">
    <source>
        <dbReference type="Proteomes" id="UP000008461"/>
    </source>
</evidence>
<dbReference type="EMBL" id="CP002691">
    <property type="protein sequence ID" value="AEE49754.1"/>
    <property type="molecule type" value="Genomic_DNA"/>
</dbReference>
<name>F4L574_HALH1</name>
<evidence type="ECO:0000313" key="2">
    <source>
        <dbReference type="EMBL" id="AEE49754.1"/>
    </source>
</evidence>
<dbReference type="InterPro" id="IPR036388">
    <property type="entry name" value="WH-like_DNA-bd_sf"/>
</dbReference>
<reference evidence="2 3" key="1">
    <citation type="journal article" date="2011" name="Stand. Genomic Sci.">
        <title>Complete genome sequence of Haliscomenobacter hydrossis type strain (O).</title>
        <authorList>
            <consortium name="US DOE Joint Genome Institute (JGI-PGF)"/>
            <person name="Daligault H."/>
            <person name="Lapidus A."/>
            <person name="Zeytun A."/>
            <person name="Nolan M."/>
            <person name="Lucas S."/>
            <person name="Del Rio T.G."/>
            <person name="Tice H."/>
            <person name="Cheng J.F."/>
            <person name="Tapia R."/>
            <person name="Han C."/>
            <person name="Goodwin L."/>
            <person name="Pitluck S."/>
            <person name="Liolios K."/>
            <person name="Pagani I."/>
            <person name="Ivanova N."/>
            <person name="Huntemann M."/>
            <person name="Mavromatis K."/>
            <person name="Mikhailova N."/>
            <person name="Pati A."/>
            <person name="Chen A."/>
            <person name="Palaniappan K."/>
            <person name="Land M."/>
            <person name="Hauser L."/>
            <person name="Brambilla E.M."/>
            <person name="Rohde M."/>
            <person name="Verbarg S."/>
            <person name="Goker M."/>
            <person name="Bristow J."/>
            <person name="Eisen J.A."/>
            <person name="Markowitz V."/>
            <person name="Hugenholtz P."/>
            <person name="Kyrpides N.C."/>
            <person name="Klenk H.P."/>
            <person name="Woyke T."/>
        </authorList>
    </citation>
    <scope>NUCLEOTIDE SEQUENCE [LARGE SCALE GENOMIC DNA]</scope>
    <source>
        <strain evidence="3">ATCC 27775 / DSM 1100 / LMG 10767 / O</strain>
    </source>
</reference>
<dbReference type="KEGG" id="hhy:Halhy_1869"/>
<evidence type="ECO:0000259" key="1">
    <source>
        <dbReference type="SMART" id="SM01043"/>
    </source>
</evidence>
<dbReference type="InterPro" id="IPR011990">
    <property type="entry name" value="TPR-like_helical_dom_sf"/>
</dbReference>
<dbReference type="AlphaFoldDB" id="F4L574"/>
<organism evidence="2 3">
    <name type="scientific">Haliscomenobacter hydrossis (strain ATCC 27775 / DSM 1100 / LMG 10767 / O)</name>
    <dbReference type="NCBI Taxonomy" id="760192"/>
    <lineage>
        <taxon>Bacteria</taxon>
        <taxon>Pseudomonadati</taxon>
        <taxon>Bacteroidota</taxon>
        <taxon>Saprospiria</taxon>
        <taxon>Saprospirales</taxon>
        <taxon>Haliscomenobacteraceae</taxon>
        <taxon>Haliscomenobacter</taxon>
    </lineage>
</organism>
<sequence length="426" mass="48341">MSSSKLIVITGQIPSVQTQIQSMLADHFALCSVPLGDTDSLNKLSKLSKAAIVVANANSLAYLASCQLMGRIPTLAVLDQPSPELLQQAYQAGARKVLIWPALKAELQHSLAQCIKKATLMDVLKDKLRAIFQSIFQPSFKIKGLPVLFNKTERTALVSTPPLQINLLGELSIRQNEFLLKPHTQKEQELLGYLLFHYPRSIRREKLCAALWPGIDAEAARNRLNVLIHRMRKGEDKDQSIADLVVYDHKFNAYCLNLPDAVQIDVHQYFSLQMELKNQTHQEEISIQICKKIVELHRGDFLEGVERSEWVDRQRHDIREHLQGIILRLADYFLKRGLPAQAISYCRKGVDLDPCLEAIQQRLISALALNGDREAAIRAYNRFEQTRQQELRLSPSASSKELLCLVEEGRSEELYSWIQHFSASKS</sequence>
<dbReference type="PANTHER" id="PTHR35807">
    <property type="entry name" value="TRANSCRIPTIONAL REGULATOR REDD-RELATED"/>
    <property type="match status" value="1"/>
</dbReference>
<dbReference type="Proteomes" id="UP000008461">
    <property type="component" value="Chromosome"/>
</dbReference>